<dbReference type="EMBL" id="MJIC01000010">
    <property type="protein sequence ID" value="OFI34864.1"/>
    <property type="molecule type" value="Genomic_DNA"/>
</dbReference>
<feature type="chain" id="PRO_5009214171" description="Lipoprotein" evidence="1">
    <location>
        <begin position="34"/>
        <end position="191"/>
    </location>
</feature>
<organism evidence="2 3">
    <name type="scientific">Alteromonas lipolytica</name>
    <dbReference type="NCBI Taxonomy" id="1856405"/>
    <lineage>
        <taxon>Bacteria</taxon>
        <taxon>Pseudomonadati</taxon>
        <taxon>Pseudomonadota</taxon>
        <taxon>Gammaproteobacteria</taxon>
        <taxon>Alteromonadales</taxon>
        <taxon>Alteromonadaceae</taxon>
        <taxon>Alteromonas/Salinimonas group</taxon>
        <taxon>Alteromonas</taxon>
    </lineage>
</organism>
<dbReference type="STRING" id="1856405.BFC17_14920"/>
<dbReference type="RefSeq" id="WP_070175782.1">
    <property type="nucleotide sequence ID" value="NZ_BMJR01000001.1"/>
</dbReference>
<evidence type="ECO:0000256" key="1">
    <source>
        <dbReference type="SAM" id="SignalP"/>
    </source>
</evidence>
<sequence length="191" mass="20744">MDIQLLARLFSNTALIKAMMFAVVTTCMLTGCAGSGLSATPYQPAGQAGTEGYSSHQLTDGKYKIMYKANSATSEELLLKYSQRRAEEIAAAEHYTWYRIVSSDAVSLSALDNQQIITAAPEEPRVNGIITGDIDEAKLPGNQQCTASGCESVNSVTIPDTDSVTDENHYYTMTVQMGRYEPRPSDAILLK</sequence>
<evidence type="ECO:0000313" key="3">
    <source>
        <dbReference type="Proteomes" id="UP000176037"/>
    </source>
</evidence>
<dbReference type="NCBIfam" id="NF047637">
    <property type="entry name" value="lipo_CC0125"/>
    <property type="match status" value="1"/>
</dbReference>
<dbReference type="OrthoDB" id="6336438at2"/>
<accession>A0A1E8FG16</accession>
<evidence type="ECO:0000313" key="2">
    <source>
        <dbReference type="EMBL" id="OFI34864.1"/>
    </source>
</evidence>
<name>A0A1E8FG16_9ALTE</name>
<keyword evidence="3" id="KW-1185">Reference proteome</keyword>
<evidence type="ECO:0008006" key="4">
    <source>
        <dbReference type="Google" id="ProtNLM"/>
    </source>
</evidence>
<dbReference type="Proteomes" id="UP000176037">
    <property type="component" value="Unassembled WGS sequence"/>
</dbReference>
<comment type="caution">
    <text evidence="2">The sequence shown here is derived from an EMBL/GenBank/DDBJ whole genome shotgun (WGS) entry which is preliminary data.</text>
</comment>
<proteinExistence type="predicted"/>
<keyword evidence="1" id="KW-0732">Signal</keyword>
<feature type="signal peptide" evidence="1">
    <location>
        <begin position="1"/>
        <end position="33"/>
    </location>
</feature>
<protein>
    <recommendedName>
        <fullName evidence="4">Lipoprotein</fullName>
    </recommendedName>
</protein>
<reference evidence="2 3" key="1">
    <citation type="submission" date="2016-09" db="EMBL/GenBank/DDBJ databases">
        <title>Alteromonas lipolytica, a new species isolated from sea water.</title>
        <authorList>
            <person name="Wu Y.-H."/>
            <person name="Cheng H."/>
            <person name="Xu X.-W."/>
        </authorList>
    </citation>
    <scope>NUCLEOTIDE SEQUENCE [LARGE SCALE GENOMIC DNA]</scope>
    <source>
        <strain evidence="2 3">JW12</strain>
    </source>
</reference>
<gene>
    <name evidence="2" type="ORF">BFC17_14920</name>
</gene>
<dbReference type="AlphaFoldDB" id="A0A1E8FG16"/>